<evidence type="ECO:0000313" key="1">
    <source>
        <dbReference type="EMBL" id="MBL7627887.1"/>
    </source>
</evidence>
<keyword evidence="2" id="KW-1185">Reference proteome</keyword>
<proteinExistence type="predicted"/>
<evidence type="ECO:0000313" key="2">
    <source>
        <dbReference type="Proteomes" id="UP000604475"/>
    </source>
</evidence>
<accession>A0A937UNE9</accession>
<dbReference type="RefSeq" id="WP_203000998.1">
    <property type="nucleotide sequence ID" value="NZ_JADWYU010000199.1"/>
</dbReference>
<dbReference type="Proteomes" id="UP000604475">
    <property type="component" value="Unassembled WGS sequence"/>
</dbReference>
<dbReference type="EMBL" id="JAEACQ010000164">
    <property type="protein sequence ID" value="MBL7627887.1"/>
    <property type="molecule type" value="Genomic_DNA"/>
</dbReference>
<protein>
    <submittedName>
        <fullName evidence="1">Uncharacterized protein</fullName>
    </submittedName>
</protein>
<gene>
    <name evidence="1" type="ORF">I7412_12020</name>
</gene>
<comment type="caution">
    <text evidence="1">The sequence shown here is derived from an EMBL/GenBank/DDBJ whole genome shotgun (WGS) entry which is preliminary data.</text>
</comment>
<dbReference type="AlphaFoldDB" id="A0A937UNE9"/>
<reference evidence="1" key="1">
    <citation type="submission" date="2020-12" db="EMBL/GenBank/DDBJ databases">
        <title>Genomic characterization of non-nitrogen-fixing Frankia strains.</title>
        <authorList>
            <person name="Carlos-Shanley C."/>
            <person name="Guerra T."/>
            <person name="Hahn D."/>
        </authorList>
    </citation>
    <scope>NUCLEOTIDE SEQUENCE</scope>
    <source>
        <strain evidence="1">CN6</strain>
    </source>
</reference>
<sequence length="126" mass="13606">MRAVALNDADDAHPDLNITTEAGRIHGRWQGAAPIRAGDVLDVELELMRPRRWSEVVFDGDTAFGGPVGPTMIRGRILAVYEDGVTILQVGSAVMQLEMLDDPSTKTLGQTVSIAADDLKFYPTGI</sequence>
<name>A0A937UNE9_9ACTN</name>
<organism evidence="1 2">
    <name type="scientific">Frankia nepalensis</name>
    <dbReference type="NCBI Taxonomy" id="1836974"/>
    <lineage>
        <taxon>Bacteria</taxon>
        <taxon>Bacillati</taxon>
        <taxon>Actinomycetota</taxon>
        <taxon>Actinomycetes</taxon>
        <taxon>Frankiales</taxon>
        <taxon>Frankiaceae</taxon>
        <taxon>Frankia</taxon>
    </lineage>
</organism>